<dbReference type="Proteomes" id="UP000194946">
    <property type="component" value="Unassembled WGS sequence"/>
</dbReference>
<accession>A0A251ZSH3</accession>
<name>A0A251ZSH3_9PROT</name>
<proteinExistence type="predicted"/>
<gene>
    <name evidence="1" type="ORF">HK18_06400</name>
</gene>
<dbReference type="RefSeq" id="WP_086632779.1">
    <property type="nucleotide sequence ID" value="NZ_JOPB01000036.1"/>
</dbReference>
<sequence length="151" mass="14969">MGQISDALDRNGVNGFDETNVTNDWGRILLEAAGTAAVAGATGGNIGAATGSYVAGNILASATINAVAKWAVEQTNGDAKSATAITNIVENIIASASGTAAGGAIGGGSGALNGVAISSSVEQYNFVQFIPFVVEAMAYIYAAVQVGKLLK</sequence>
<dbReference type="EMBL" id="JOPB01000036">
    <property type="protein sequence ID" value="OUI77615.1"/>
    <property type="molecule type" value="Genomic_DNA"/>
</dbReference>
<evidence type="ECO:0000313" key="2">
    <source>
        <dbReference type="Proteomes" id="UP000194946"/>
    </source>
</evidence>
<dbReference type="AlphaFoldDB" id="A0A251ZSH3"/>
<reference evidence="2" key="1">
    <citation type="submission" date="2014-06" db="EMBL/GenBank/DDBJ databases">
        <authorList>
            <person name="Winans N.J."/>
            <person name="Newell P.D."/>
            <person name="Douglas A.E."/>
        </authorList>
    </citation>
    <scope>NUCLEOTIDE SEQUENCE [LARGE SCALE GENOMIC DNA]</scope>
    <source>
        <strain evidence="2">DmL_052</strain>
    </source>
</reference>
<comment type="caution">
    <text evidence="1">The sequence shown here is derived from an EMBL/GenBank/DDBJ whole genome shotgun (WGS) entry which is preliminary data.</text>
</comment>
<protein>
    <submittedName>
        <fullName evidence="1">Uncharacterized protein</fullName>
    </submittedName>
</protein>
<organism evidence="1 2">
    <name type="scientific">Commensalibacter intestini</name>
    <dbReference type="NCBI Taxonomy" id="479936"/>
    <lineage>
        <taxon>Bacteria</taxon>
        <taxon>Pseudomonadati</taxon>
        <taxon>Pseudomonadota</taxon>
        <taxon>Alphaproteobacteria</taxon>
        <taxon>Acetobacterales</taxon>
        <taxon>Acetobacteraceae</taxon>
    </lineage>
</organism>
<keyword evidence="2" id="KW-1185">Reference proteome</keyword>
<evidence type="ECO:0000313" key="1">
    <source>
        <dbReference type="EMBL" id="OUI77615.1"/>
    </source>
</evidence>